<evidence type="ECO:0000256" key="1">
    <source>
        <dbReference type="SAM" id="MobiDB-lite"/>
    </source>
</evidence>
<proteinExistence type="predicted"/>
<evidence type="ECO:0000313" key="3">
    <source>
        <dbReference type="Proteomes" id="UP001283361"/>
    </source>
</evidence>
<dbReference type="EMBL" id="JAWDGP010005428">
    <property type="protein sequence ID" value="KAK3757004.1"/>
    <property type="molecule type" value="Genomic_DNA"/>
</dbReference>
<dbReference type="AlphaFoldDB" id="A0AAE1D4G0"/>
<name>A0AAE1D4G0_9GAST</name>
<evidence type="ECO:0000313" key="2">
    <source>
        <dbReference type="EMBL" id="KAK3757004.1"/>
    </source>
</evidence>
<keyword evidence="3" id="KW-1185">Reference proteome</keyword>
<gene>
    <name evidence="2" type="ORF">RRG08_063196</name>
</gene>
<reference evidence="2" key="1">
    <citation type="journal article" date="2023" name="G3 (Bethesda)">
        <title>A reference genome for the long-term kleptoplast-retaining sea slug Elysia crispata morphotype clarki.</title>
        <authorList>
            <person name="Eastman K.E."/>
            <person name="Pendleton A.L."/>
            <person name="Shaikh M.A."/>
            <person name="Suttiyut T."/>
            <person name="Ogas R."/>
            <person name="Tomko P."/>
            <person name="Gavelis G."/>
            <person name="Widhalm J.R."/>
            <person name="Wisecaver J.H."/>
        </authorList>
    </citation>
    <scope>NUCLEOTIDE SEQUENCE</scope>
    <source>
        <strain evidence="2">ECLA1</strain>
    </source>
</reference>
<feature type="region of interest" description="Disordered" evidence="1">
    <location>
        <begin position="44"/>
        <end position="71"/>
    </location>
</feature>
<dbReference type="Proteomes" id="UP001283361">
    <property type="component" value="Unassembled WGS sequence"/>
</dbReference>
<accession>A0AAE1D4G0</accession>
<organism evidence="2 3">
    <name type="scientific">Elysia crispata</name>
    <name type="common">lettuce slug</name>
    <dbReference type="NCBI Taxonomy" id="231223"/>
    <lineage>
        <taxon>Eukaryota</taxon>
        <taxon>Metazoa</taxon>
        <taxon>Spiralia</taxon>
        <taxon>Lophotrochozoa</taxon>
        <taxon>Mollusca</taxon>
        <taxon>Gastropoda</taxon>
        <taxon>Heterobranchia</taxon>
        <taxon>Euthyneura</taxon>
        <taxon>Panpulmonata</taxon>
        <taxon>Sacoglossa</taxon>
        <taxon>Placobranchoidea</taxon>
        <taxon>Plakobranchidae</taxon>
        <taxon>Elysia</taxon>
    </lineage>
</organism>
<sequence>MNRVKRDVSIDRGMLISRAPTSTTATPNTSRLIALSVNISTLPVNNSAPLKPRLPSHYSPLVPDNTRPPQDEMVRLTLGPKIVPSRISSHTTSNLLHAMSQ</sequence>
<comment type="caution">
    <text evidence="2">The sequence shown here is derived from an EMBL/GenBank/DDBJ whole genome shotgun (WGS) entry which is preliminary data.</text>
</comment>
<protein>
    <submittedName>
        <fullName evidence="2">Uncharacterized protein</fullName>
    </submittedName>
</protein>